<keyword evidence="13" id="KW-1185">Reference proteome</keyword>
<evidence type="ECO:0000259" key="11">
    <source>
        <dbReference type="Pfam" id="PF17808"/>
    </source>
</evidence>
<comment type="catalytic activity">
    <reaction evidence="7">
        <text>a phosphate monoester + H2O = an alcohol + phosphate</text>
        <dbReference type="Rhea" id="RHEA:15017"/>
        <dbReference type="ChEBI" id="CHEBI:15377"/>
        <dbReference type="ChEBI" id="CHEBI:30879"/>
        <dbReference type="ChEBI" id="CHEBI:43474"/>
        <dbReference type="ChEBI" id="CHEBI:67140"/>
        <dbReference type="EC" id="3.1.3.2"/>
    </reaction>
</comment>
<evidence type="ECO:0000256" key="7">
    <source>
        <dbReference type="RuleBase" id="RU361203"/>
    </source>
</evidence>
<organism evidence="12 13">
    <name type="scientific">Auxenochlorella protothecoides</name>
    <name type="common">Green microalga</name>
    <name type="synonym">Chlorella protothecoides</name>
    <dbReference type="NCBI Taxonomy" id="3075"/>
    <lineage>
        <taxon>Eukaryota</taxon>
        <taxon>Viridiplantae</taxon>
        <taxon>Chlorophyta</taxon>
        <taxon>core chlorophytes</taxon>
        <taxon>Trebouxiophyceae</taxon>
        <taxon>Chlorellales</taxon>
        <taxon>Chlorellaceae</taxon>
        <taxon>Auxenochlorella</taxon>
    </lineage>
</organism>
<dbReference type="KEGG" id="apro:F751_4527"/>
<evidence type="ECO:0000259" key="9">
    <source>
        <dbReference type="Pfam" id="PF14008"/>
    </source>
</evidence>
<dbReference type="SUPFAM" id="SSF56300">
    <property type="entry name" value="Metallo-dependent phosphatases"/>
    <property type="match status" value="1"/>
</dbReference>
<protein>
    <recommendedName>
        <fullName evidence="7">Purple acid phosphatase</fullName>
        <ecNumber evidence="7">3.1.3.2</ecNumber>
    </recommendedName>
</protein>
<dbReference type="AlphaFoldDB" id="A0A087SNF3"/>
<dbReference type="Pfam" id="PF14008">
    <property type="entry name" value="Metallophos_C"/>
    <property type="match status" value="1"/>
</dbReference>
<keyword evidence="6" id="KW-0325">Glycoprotein</keyword>
<dbReference type="Gene3D" id="3.60.21.10">
    <property type="match status" value="1"/>
</dbReference>
<feature type="domain" description="Calcineurin-like phosphoesterase" evidence="8">
    <location>
        <begin position="189"/>
        <end position="406"/>
    </location>
</feature>
<dbReference type="eggNOG" id="KOG1378">
    <property type="taxonomic scope" value="Eukaryota"/>
</dbReference>
<dbReference type="InterPro" id="IPR004843">
    <property type="entry name" value="Calcineurin-like_PHP"/>
</dbReference>
<evidence type="ECO:0000256" key="5">
    <source>
        <dbReference type="ARBA" id="ARBA00022729"/>
    </source>
</evidence>
<gene>
    <name evidence="12" type="ORF">F751_4527</name>
</gene>
<evidence type="ECO:0000256" key="3">
    <source>
        <dbReference type="ARBA" id="ARBA00011738"/>
    </source>
</evidence>
<dbReference type="InterPro" id="IPR015914">
    <property type="entry name" value="PAPs_N"/>
</dbReference>
<keyword evidence="7" id="KW-0378">Hydrolase</keyword>
<feature type="domain" description="Purple acid phosphatase Fn3-like" evidence="11">
    <location>
        <begin position="15"/>
        <end position="69"/>
    </location>
</feature>
<sequence length="531" mass="57886">MIALYAPEDVDPRTVAPLKYKFLAAVPSYVERGEGTLSFRLLNLRQPQRFYFLRDGLALPVFAAHSRAVAPLDPGEPTQVHLALTGRPSEVKVLWVSGPVDRPLIRWGADPQYLDREAPADSTTYTREAMCGAPANSTGWLDPGALHSVVLGDLAPGRRYFYTVGSRGGAWSEVASFLGPPGPDAEVHILAMADLGQTEVDGSVEVDAIAPASLLTSLRLAQEAAGATLMVLNGDLSYARGYAVQWETFFDQLAPMLRALPLMTVIGNHERDWPGSGDRFGMAYDSGGECGVPYAARTGMPTAGPDRPWYSFDHGPIHFLQYSTEHAFEEGSPQHAFIADDLAAVDRCQTPWVILGGHRPMYIDSTFDAVRPDGDQYLAAELRRALEPLLLRHGVDATWHGHHHSYQRTCPLAGGRCLASGEDGVAAGPVHIVLGHSGASLTPNTEPQRPREFVSVQLQHGYVRVTANATRLEHVVVSSRDGSVMDRWVLEKPAGWCGSRGVLRQGEERVAAAWPSLEFKSQHRLRGCDTF</sequence>
<dbReference type="Pfam" id="PF17808">
    <property type="entry name" value="fn3_PAP"/>
    <property type="match status" value="1"/>
</dbReference>
<dbReference type="RefSeq" id="XP_011400224.1">
    <property type="nucleotide sequence ID" value="XM_011401922.1"/>
</dbReference>
<dbReference type="GO" id="GO:0005576">
    <property type="term" value="C:extracellular region"/>
    <property type="evidence" value="ECO:0007669"/>
    <property type="project" value="UniProtKB-SubCell"/>
</dbReference>
<dbReference type="PANTHER" id="PTHR45778">
    <property type="entry name" value="PURPLE ACID PHOSPHATASE-RELATED"/>
    <property type="match status" value="1"/>
</dbReference>
<dbReference type="InterPro" id="IPR029052">
    <property type="entry name" value="Metallo-depent_PP-like"/>
</dbReference>
<proteinExistence type="inferred from homology"/>
<dbReference type="InterPro" id="IPR040974">
    <property type="entry name" value="Fn3_PAP"/>
</dbReference>
<keyword evidence="4" id="KW-0964">Secreted</keyword>
<evidence type="ECO:0000256" key="1">
    <source>
        <dbReference type="ARBA" id="ARBA00004613"/>
    </source>
</evidence>
<evidence type="ECO:0000256" key="2">
    <source>
        <dbReference type="ARBA" id="ARBA00008723"/>
    </source>
</evidence>
<dbReference type="EC" id="3.1.3.2" evidence="7"/>
<evidence type="ECO:0000259" key="10">
    <source>
        <dbReference type="Pfam" id="PF16656"/>
    </source>
</evidence>
<evidence type="ECO:0000313" key="12">
    <source>
        <dbReference type="EMBL" id="KFM27257.1"/>
    </source>
</evidence>
<comment type="similarity">
    <text evidence="2 7">Belongs to the metallophosphoesterase superfamily. Purple acid phosphatase family.</text>
</comment>
<comment type="subunit">
    <text evidence="3">Homodimer.</text>
</comment>
<dbReference type="GO" id="GO:0003993">
    <property type="term" value="F:acid phosphatase activity"/>
    <property type="evidence" value="ECO:0007669"/>
    <property type="project" value="UniProtKB-EC"/>
</dbReference>
<feature type="domain" description="Purple acid phosphatase C-terminal" evidence="9">
    <location>
        <begin position="428"/>
        <end position="487"/>
    </location>
</feature>
<dbReference type="Proteomes" id="UP000028924">
    <property type="component" value="Unassembled WGS sequence"/>
</dbReference>
<reference evidence="12 13" key="1">
    <citation type="journal article" date="2014" name="BMC Genomics">
        <title>Oil accumulation mechanisms of the oleaginous microalga Chlorella protothecoides revealed through its genome, transcriptomes, and proteomes.</title>
        <authorList>
            <person name="Gao C."/>
            <person name="Wang Y."/>
            <person name="Shen Y."/>
            <person name="Yan D."/>
            <person name="He X."/>
            <person name="Dai J."/>
            <person name="Wu Q."/>
        </authorList>
    </citation>
    <scope>NUCLEOTIDE SEQUENCE [LARGE SCALE GENOMIC DNA]</scope>
    <source>
        <strain evidence="12 13">0710</strain>
    </source>
</reference>
<evidence type="ECO:0000313" key="13">
    <source>
        <dbReference type="Proteomes" id="UP000028924"/>
    </source>
</evidence>
<dbReference type="STRING" id="3075.A0A087SNF3"/>
<dbReference type="Pfam" id="PF00149">
    <property type="entry name" value="Metallophos"/>
    <property type="match status" value="1"/>
</dbReference>
<name>A0A087SNF3_AUXPR</name>
<dbReference type="PANTHER" id="PTHR45778:SF3">
    <property type="entry name" value="PURPLE ACID PHOSPHATASE"/>
    <property type="match status" value="1"/>
</dbReference>
<dbReference type="Pfam" id="PF16656">
    <property type="entry name" value="Pur_ac_phosph_N"/>
    <property type="match status" value="1"/>
</dbReference>
<dbReference type="GO" id="GO:0046872">
    <property type="term" value="F:metal ion binding"/>
    <property type="evidence" value="ECO:0007669"/>
    <property type="project" value="InterPro"/>
</dbReference>
<evidence type="ECO:0000256" key="4">
    <source>
        <dbReference type="ARBA" id="ARBA00022525"/>
    </source>
</evidence>
<dbReference type="GeneID" id="23615918"/>
<feature type="domain" description="Purple acid phosphatase N-terminal" evidence="10">
    <location>
        <begin position="77"/>
        <end position="177"/>
    </location>
</feature>
<dbReference type="InterPro" id="IPR008963">
    <property type="entry name" value="Purple_acid_Pase-like_N"/>
</dbReference>
<dbReference type="OrthoDB" id="45007at2759"/>
<dbReference type="EMBL" id="KL662144">
    <property type="protein sequence ID" value="KFM27257.1"/>
    <property type="molecule type" value="Genomic_DNA"/>
</dbReference>
<dbReference type="CDD" id="cd00839">
    <property type="entry name" value="MPP_PAPs"/>
    <property type="match status" value="1"/>
</dbReference>
<dbReference type="InterPro" id="IPR041792">
    <property type="entry name" value="MPP_PAP"/>
</dbReference>
<dbReference type="Gene3D" id="2.60.40.380">
    <property type="entry name" value="Purple acid phosphatase-like, N-terminal"/>
    <property type="match status" value="1"/>
</dbReference>
<evidence type="ECO:0000259" key="8">
    <source>
        <dbReference type="Pfam" id="PF00149"/>
    </source>
</evidence>
<keyword evidence="5" id="KW-0732">Signal</keyword>
<comment type="subcellular location">
    <subcellularLocation>
        <location evidence="1">Secreted</location>
    </subcellularLocation>
</comment>
<accession>A0A087SNF3</accession>
<evidence type="ECO:0000256" key="6">
    <source>
        <dbReference type="ARBA" id="ARBA00023180"/>
    </source>
</evidence>
<dbReference type="SUPFAM" id="SSF49363">
    <property type="entry name" value="Purple acid phosphatase, N-terminal domain"/>
    <property type="match status" value="1"/>
</dbReference>
<dbReference type="InterPro" id="IPR025733">
    <property type="entry name" value="PAPs_C"/>
</dbReference>